<reference evidence="1" key="1">
    <citation type="journal article" date="2014" name="Front. Microbiol.">
        <title>High frequency of phylogenetically diverse reductive dehalogenase-homologous genes in deep subseafloor sedimentary metagenomes.</title>
        <authorList>
            <person name="Kawai M."/>
            <person name="Futagami T."/>
            <person name="Toyoda A."/>
            <person name="Takaki Y."/>
            <person name="Nishi S."/>
            <person name="Hori S."/>
            <person name="Arai W."/>
            <person name="Tsubouchi T."/>
            <person name="Morono Y."/>
            <person name="Uchiyama I."/>
            <person name="Ito T."/>
            <person name="Fujiyama A."/>
            <person name="Inagaki F."/>
            <person name="Takami H."/>
        </authorList>
    </citation>
    <scope>NUCLEOTIDE SEQUENCE</scope>
    <source>
        <strain evidence="1">Expedition CK06-06</strain>
    </source>
</reference>
<protein>
    <submittedName>
        <fullName evidence="1">Uncharacterized protein</fullName>
    </submittedName>
</protein>
<name>X1IIX2_9ZZZZ</name>
<proteinExistence type="predicted"/>
<sequence length="76" mass="8647">MSDDKSNPERNHLIGVLRGKIAHKTGEERERALQAYHEAKYGKGRTANLPITSRLRYHCATRALYIPAFSHKCQLA</sequence>
<evidence type="ECO:0000313" key="1">
    <source>
        <dbReference type="EMBL" id="GAH69205.1"/>
    </source>
</evidence>
<dbReference type="EMBL" id="BARU01026994">
    <property type="protein sequence ID" value="GAH69205.1"/>
    <property type="molecule type" value="Genomic_DNA"/>
</dbReference>
<accession>X1IIX2</accession>
<dbReference type="AlphaFoldDB" id="X1IIX2"/>
<gene>
    <name evidence="1" type="ORF">S03H2_43296</name>
</gene>
<comment type="caution">
    <text evidence="1">The sequence shown here is derived from an EMBL/GenBank/DDBJ whole genome shotgun (WGS) entry which is preliminary data.</text>
</comment>
<organism evidence="1">
    <name type="scientific">marine sediment metagenome</name>
    <dbReference type="NCBI Taxonomy" id="412755"/>
    <lineage>
        <taxon>unclassified sequences</taxon>
        <taxon>metagenomes</taxon>
        <taxon>ecological metagenomes</taxon>
    </lineage>
</organism>